<dbReference type="EMBL" id="CP097501">
    <property type="protein sequence ID" value="URD67316.1"/>
    <property type="molecule type" value="Genomic_DNA"/>
</dbReference>
<proteinExistence type="predicted"/>
<evidence type="ECO:0000259" key="1">
    <source>
        <dbReference type="Pfam" id="PF10108"/>
    </source>
</evidence>
<dbReference type="Gene3D" id="3.30.420.10">
    <property type="entry name" value="Ribonuclease H-like superfamily/Ribonuclease H"/>
    <property type="match status" value="1"/>
</dbReference>
<dbReference type="GO" id="GO:0003676">
    <property type="term" value="F:nucleic acid binding"/>
    <property type="evidence" value="ECO:0007669"/>
    <property type="project" value="InterPro"/>
</dbReference>
<dbReference type="InterPro" id="IPR012337">
    <property type="entry name" value="RNaseH-like_sf"/>
</dbReference>
<dbReference type="RefSeq" id="WP_027021217.1">
    <property type="nucleotide sequence ID" value="NZ_CP097501.1"/>
</dbReference>
<keyword evidence="2" id="KW-0269">Exonuclease</keyword>
<dbReference type="AlphaFoldDB" id="A0AAE9HVK1"/>
<name>A0AAE9HVK1_9NEIS</name>
<evidence type="ECO:0000313" key="3">
    <source>
        <dbReference type="Proteomes" id="UP001056819"/>
    </source>
</evidence>
<dbReference type="GO" id="GO:0004527">
    <property type="term" value="F:exonuclease activity"/>
    <property type="evidence" value="ECO:0007669"/>
    <property type="project" value="UniProtKB-KW"/>
</dbReference>
<dbReference type="Proteomes" id="UP001056819">
    <property type="component" value="Chromosome"/>
</dbReference>
<dbReference type="Pfam" id="PF10108">
    <property type="entry name" value="DNA_pol_B_exo2"/>
    <property type="match status" value="1"/>
</dbReference>
<sequence>MNTPILAFDIETIPDTHAIRLLYQLPDTLSDAETAEYALQKRRAQNGSDFLPLHLHRIIAIACCLRWQDKIRIAAIGTPEDNEAQIITTFYSLLDKYTPQLVSWNGGGFDLPVLHYRALMHGTPAPRYWDNGDGGFPDSRDFKWNNYTNRYHTRHCDLMDVLSLFNARAAVPLDDIAKLCGFPGKQGMDGSQVWHAYQAGALNDIRHYCETDAANTYLMYLRFCLINGSMNPSTYHSEVEKLRHTVQSQAAEFPHWAEFLAAWQP</sequence>
<dbReference type="CDD" id="cd05782">
    <property type="entry name" value="DNA_polB_like1_exo"/>
    <property type="match status" value="1"/>
</dbReference>
<keyword evidence="2" id="KW-0540">Nuclease</keyword>
<dbReference type="SUPFAM" id="SSF53098">
    <property type="entry name" value="Ribonuclease H-like"/>
    <property type="match status" value="1"/>
</dbReference>
<accession>A0AAE9HVK1</accession>
<evidence type="ECO:0000313" key="2">
    <source>
        <dbReference type="EMBL" id="URD67316.1"/>
    </source>
</evidence>
<dbReference type="InterPro" id="IPR036397">
    <property type="entry name" value="RNaseH_sf"/>
</dbReference>
<keyword evidence="2" id="KW-0378">Hydrolase</keyword>
<reference evidence="2" key="1">
    <citation type="submission" date="2022-05" db="EMBL/GenBank/DDBJ databases">
        <title>Alysiella filiformis genome sequencing.</title>
        <authorList>
            <person name="Viehboeck T."/>
        </authorList>
    </citation>
    <scope>NUCLEOTIDE SEQUENCE</scope>
    <source>
        <strain evidence="2">DSM 2580</strain>
    </source>
</reference>
<feature type="domain" description="Predicted 3'-5' exonuclease PolB-like" evidence="1">
    <location>
        <begin position="48"/>
        <end position="263"/>
    </location>
</feature>
<organism evidence="2 3">
    <name type="scientific">Conchiformibius steedae DSM 2580</name>
    <dbReference type="NCBI Taxonomy" id="1121352"/>
    <lineage>
        <taxon>Bacteria</taxon>
        <taxon>Pseudomonadati</taxon>
        <taxon>Pseudomonadota</taxon>
        <taxon>Betaproteobacteria</taxon>
        <taxon>Neisseriales</taxon>
        <taxon>Neisseriaceae</taxon>
        <taxon>Conchiformibius</taxon>
    </lineage>
</organism>
<protein>
    <submittedName>
        <fullName evidence="2">3'-5' exonuclease</fullName>
    </submittedName>
</protein>
<gene>
    <name evidence="2" type="ORF">LNQ82_09020</name>
</gene>
<dbReference type="InterPro" id="IPR019288">
    <property type="entry name" value="3'-5'_exonuclease_PolB-like"/>
</dbReference>